<gene>
    <name evidence="2" type="ORF">LMG29542_06970</name>
</gene>
<proteinExistence type="predicted"/>
<reference evidence="2 3" key="1">
    <citation type="submission" date="2020-04" db="EMBL/GenBank/DDBJ databases">
        <authorList>
            <person name="De Canck E."/>
        </authorList>
    </citation>
    <scope>NUCLEOTIDE SEQUENCE [LARGE SCALE GENOMIC DNA]</scope>
    <source>
        <strain evidence="2 3">LMG 29542</strain>
    </source>
</reference>
<dbReference type="CDD" id="cd02210">
    <property type="entry name" value="cupin_BLR2406-like"/>
    <property type="match status" value="1"/>
</dbReference>
<dbReference type="RefSeq" id="WP_217478075.1">
    <property type="nucleotide sequence ID" value="NZ_CADIKH010000062.1"/>
</dbReference>
<dbReference type="Pfam" id="PF07883">
    <property type="entry name" value="Cupin_2"/>
    <property type="match status" value="1"/>
</dbReference>
<dbReference type="PIRSF" id="PIRSF037087">
    <property type="entry name" value="UCP037087"/>
    <property type="match status" value="1"/>
</dbReference>
<dbReference type="InterPro" id="IPR017102">
    <property type="entry name" value="UCP037087"/>
</dbReference>
<evidence type="ECO:0000313" key="3">
    <source>
        <dbReference type="Proteomes" id="UP000494363"/>
    </source>
</evidence>
<dbReference type="InterPro" id="IPR011051">
    <property type="entry name" value="RmlC_Cupin_sf"/>
</dbReference>
<dbReference type="AlphaFoldDB" id="A0A6J5F1Q3"/>
<evidence type="ECO:0000313" key="2">
    <source>
        <dbReference type="EMBL" id="CAB3772769.1"/>
    </source>
</evidence>
<dbReference type="InterPro" id="IPR014710">
    <property type="entry name" value="RmlC-like_jellyroll"/>
</dbReference>
<keyword evidence="3" id="KW-1185">Reference proteome</keyword>
<dbReference type="Gene3D" id="2.60.120.10">
    <property type="entry name" value="Jelly Rolls"/>
    <property type="match status" value="1"/>
</dbReference>
<evidence type="ECO:0000259" key="1">
    <source>
        <dbReference type="Pfam" id="PF07883"/>
    </source>
</evidence>
<protein>
    <recommendedName>
        <fullName evidence="1">Cupin type-2 domain-containing protein</fullName>
    </recommendedName>
</protein>
<dbReference type="EMBL" id="CADIKH010000062">
    <property type="protein sequence ID" value="CAB3772769.1"/>
    <property type="molecule type" value="Genomic_DNA"/>
</dbReference>
<feature type="domain" description="Cupin type-2" evidence="1">
    <location>
        <begin position="48"/>
        <end position="118"/>
    </location>
</feature>
<organism evidence="2 3">
    <name type="scientific">Paraburkholderia humisilvae</name>
    <dbReference type="NCBI Taxonomy" id="627669"/>
    <lineage>
        <taxon>Bacteria</taxon>
        <taxon>Pseudomonadati</taxon>
        <taxon>Pseudomonadota</taxon>
        <taxon>Betaproteobacteria</taxon>
        <taxon>Burkholderiales</taxon>
        <taxon>Burkholderiaceae</taxon>
        <taxon>Paraburkholderia</taxon>
    </lineage>
</organism>
<dbReference type="Proteomes" id="UP000494363">
    <property type="component" value="Unassembled WGS sequence"/>
</dbReference>
<accession>A0A6J5F1Q3</accession>
<dbReference type="SUPFAM" id="SSF51182">
    <property type="entry name" value="RmlC-like cupins"/>
    <property type="match status" value="1"/>
</dbReference>
<dbReference type="InterPro" id="IPR013096">
    <property type="entry name" value="Cupin_2"/>
</dbReference>
<sequence length="160" mass="17342">MADKTVTEMAPTCRVVRPGRDTNAKQQLLHAAGISADTVGAKGIHMQLVTIPALARAKAHKHEGHETAIYMLSGKSGVWFGEELEQHLFVSAGEFFYIPANMPHLPYNPSEEGACVAVVARTDPHDEESVVLLEDLDALFPQPVGAYKLPRTSPKASGER</sequence>
<name>A0A6J5F1Q3_9BURK</name>